<dbReference type="AlphaFoldDB" id="A0A4Y9SA65"/>
<comment type="similarity">
    <text evidence="1">Belongs to the LysR transcriptional regulatory family.</text>
</comment>
<dbReference type="PROSITE" id="PS50931">
    <property type="entry name" value="HTH_LYSR"/>
    <property type="match status" value="1"/>
</dbReference>
<dbReference type="InterPro" id="IPR036390">
    <property type="entry name" value="WH_DNA-bd_sf"/>
</dbReference>
<accession>A0A4Y9SA65</accession>
<dbReference type="InterPro" id="IPR058163">
    <property type="entry name" value="LysR-type_TF_proteobact-type"/>
</dbReference>
<evidence type="ECO:0000256" key="2">
    <source>
        <dbReference type="ARBA" id="ARBA00023015"/>
    </source>
</evidence>
<dbReference type="Proteomes" id="UP000297729">
    <property type="component" value="Unassembled WGS sequence"/>
</dbReference>
<evidence type="ECO:0000313" key="7">
    <source>
        <dbReference type="Proteomes" id="UP000297729"/>
    </source>
</evidence>
<dbReference type="Pfam" id="PF00126">
    <property type="entry name" value="HTH_1"/>
    <property type="match status" value="1"/>
</dbReference>
<dbReference type="GO" id="GO:0003700">
    <property type="term" value="F:DNA-binding transcription factor activity"/>
    <property type="evidence" value="ECO:0007669"/>
    <property type="project" value="InterPro"/>
</dbReference>
<protein>
    <submittedName>
        <fullName evidence="6">LysR family transcriptional regulator</fullName>
    </submittedName>
</protein>
<dbReference type="Gene3D" id="1.10.10.10">
    <property type="entry name" value="Winged helix-like DNA-binding domain superfamily/Winged helix DNA-binding domain"/>
    <property type="match status" value="1"/>
</dbReference>
<dbReference type="OrthoDB" id="9815676at2"/>
<evidence type="ECO:0000256" key="1">
    <source>
        <dbReference type="ARBA" id="ARBA00009437"/>
    </source>
</evidence>
<dbReference type="FunFam" id="1.10.10.10:FF:000001">
    <property type="entry name" value="LysR family transcriptional regulator"/>
    <property type="match status" value="1"/>
</dbReference>
<evidence type="ECO:0000259" key="5">
    <source>
        <dbReference type="PROSITE" id="PS50931"/>
    </source>
</evidence>
<dbReference type="PANTHER" id="PTHR30537:SF5">
    <property type="entry name" value="HTH-TYPE TRANSCRIPTIONAL ACTIVATOR TTDR-RELATED"/>
    <property type="match status" value="1"/>
</dbReference>
<gene>
    <name evidence="6" type="ORF">E4L98_17675</name>
</gene>
<dbReference type="Gene3D" id="3.40.190.290">
    <property type="match status" value="1"/>
</dbReference>
<dbReference type="InterPro" id="IPR005119">
    <property type="entry name" value="LysR_subst-bd"/>
</dbReference>
<organism evidence="6 7">
    <name type="scientific">Duganella callida</name>
    <dbReference type="NCBI Taxonomy" id="2561932"/>
    <lineage>
        <taxon>Bacteria</taxon>
        <taxon>Pseudomonadati</taxon>
        <taxon>Pseudomonadota</taxon>
        <taxon>Betaproteobacteria</taxon>
        <taxon>Burkholderiales</taxon>
        <taxon>Oxalobacteraceae</taxon>
        <taxon>Telluria group</taxon>
        <taxon>Duganella</taxon>
    </lineage>
</organism>
<evidence type="ECO:0000313" key="6">
    <source>
        <dbReference type="EMBL" id="TFW18676.1"/>
    </source>
</evidence>
<name>A0A4Y9SA65_9BURK</name>
<dbReference type="CDD" id="cd08422">
    <property type="entry name" value="PBP2_CrgA_like"/>
    <property type="match status" value="1"/>
</dbReference>
<dbReference type="RefSeq" id="WP_135202859.1">
    <property type="nucleotide sequence ID" value="NZ_SPVG01000180.1"/>
</dbReference>
<dbReference type="InterPro" id="IPR036388">
    <property type="entry name" value="WH-like_DNA-bd_sf"/>
</dbReference>
<keyword evidence="4" id="KW-0804">Transcription</keyword>
<dbReference type="GO" id="GO:0003677">
    <property type="term" value="F:DNA binding"/>
    <property type="evidence" value="ECO:0007669"/>
    <property type="project" value="UniProtKB-KW"/>
</dbReference>
<feature type="domain" description="HTH lysR-type" evidence="5">
    <location>
        <begin position="1"/>
        <end position="60"/>
    </location>
</feature>
<evidence type="ECO:0000256" key="3">
    <source>
        <dbReference type="ARBA" id="ARBA00023125"/>
    </source>
</evidence>
<proteinExistence type="inferred from homology"/>
<keyword evidence="7" id="KW-1185">Reference proteome</keyword>
<dbReference type="Pfam" id="PF03466">
    <property type="entry name" value="LysR_substrate"/>
    <property type="match status" value="1"/>
</dbReference>
<dbReference type="PRINTS" id="PR00039">
    <property type="entry name" value="HTHLYSR"/>
</dbReference>
<dbReference type="SUPFAM" id="SSF53850">
    <property type="entry name" value="Periplasmic binding protein-like II"/>
    <property type="match status" value="1"/>
</dbReference>
<dbReference type="SUPFAM" id="SSF46785">
    <property type="entry name" value="Winged helix' DNA-binding domain"/>
    <property type="match status" value="1"/>
</dbReference>
<keyword evidence="3" id="KW-0238">DNA-binding</keyword>
<dbReference type="EMBL" id="SPVG01000180">
    <property type="protein sequence ID" value="TFW18676.1"/>
    <property type="molecule type" value="Genomic_DNA"/>
</dbReference>
<dbReference type="InterPro" id="IPR000847">
    <property type="entry name" value="LysR_HTH_N"/>
</dbReference>
<keyword evidence="2" id="KW-0805">Transcription regulation</keyword>
<evidence type="ECO:0000256" key="4">
    <source>
        <dbReference type="ARBA" id="ARBA00023163"/>
    </source>
</evidence>
<reference evidence="6 7" key="1">
    <citation type="submission" date="2019-03" db="EMBL/GenBank/DDBJ databases">
        <title>Draft Genome Sequence of Duganella callidus sp. nov., a Novel Duganella Species Isolated from Cultivated Soil.</title>
        <authorList>
            <person name="Raths R."/>
            <person name="Peta V."/>
            <person name="Bucking H."/>
        </authorList>
    </citation>
    <scope>NUCLEOTIDE SEQUENCE [LARGE SCALE GENOMIC DNA]</scope>
    <source>
        <strain evidence="6 7">DN04</strain>
    </source>
</reference>
<comment type="caution">
    <text evidence="6">The sequence shown here is derived from an EMBL/GenBank/DDBJ whole genome shotgun (WGS) entry which is preliminary data.</text>
</comment>
<sequence length="297" mass="32309">MNDYLFALKLFARVARRGNFSAAGREFNLPQPSVSRIISSLEQEVGVVLLNRTTRAVNLTDAGVEFLERIEPILLALDEAAQAVRGSGELRGTLRLGLPSSFALRAVVPLLPDFLSEHPKLKVEFILDDMRQNLIADGVDVSVRFGQLIDSSTVVRKLGETPKVIVASPAYLKKYGTPKVPTDLSSHRTIFGPQTSGQAWSFRKEDQAVSVRIEGAIVAAFNEVGTASSVAGLGIHCLSEAGCYKELKDGSLIRLLPDWDMGSIEVNALFTSGRASKPSAKAFFEYLKSQLGQFGIR</sequence>
<dbReference type="PANTHER" id="PTHR30537">
    <property type="entry name" value="HTH-TYPE TRANSCRIPTIONAL REGULATOR"/>
    <property type="match status" value="1"/>
</dbReference>